<comment type="caution">
    <text evidence="7">The sequence shown here is derived from an EMBL/GenBank/DDBJ whole genome shotgun (WGS) entry which is preliminary data.</text>
</comment>
<feature type="transmembrane region" description="Helical" evidence="5">
    <location>
        <begin position="59"/>
        <end position="80"/>
    </location>
</feature>
<evidence type="ECO:0000313" key="7">
    <source>
        <dbReference type="EMBL" id="PJK29655.1"/>
    </source>
</evidence>
<dbReference type="AlphaFoldDB" id="A0A2M9G1R7"/>
<proteinExistence type="predicted"/>
<dbReference type="InterPro" id="IPR050327">
    <property type="entry name" value="Proton-linked_MCT"/>
</dbReference>
<feature type="transmembrane region" description="Helical" evidence="5">
    <location>
        <begin position="245"/>
        <end position="268"/>
    </location>
</feature>
<evidence type="ECO:0000256" key="5">
    <source>
        <dbReference type="SAM" id="Phobius"/>
    </source>
</evidence>
<feature type="transmembrane region" description="Helical" evidence="5">
    <location>
        <begin position="181"/>
        <end position="201"/>
    </location>
</feature>
<dbReference type="InterPro" id="IPR036259">
    <property type="entry name" value="MFS_trans_sf"/>
</dbReference>
<dbReference type="PANTHER" id="PTHR11360:SF308">
    <property type="entry name" value="BLL3089 PROTEIN"/>
    <property type="match status" value="1"/>
</dbReference>
<feature type="domain" description="Major facilitator superfamily (MFS) profile" evidence="6">
    <location>
        <begin position="25"/>
        <end position="427"/>
    </location>
</feature>
<dbReference type="Gene3D" id="1.20.1250.20">
    <property type="entry name" value="MFS general substrate transporter like domains"/>
    <property type="match status" value="2"/>
</dbReference>
<reference evidence="7 8" key="1">
    <citation type="submission" date="2017-11" db="EMBL/GenBank/DDBJ databases">
        <title>Draft genome sequence of Rhizobiales bacterium SY3-13.</title>
        <authorList>
            <person name="Sun C."/>
        </authorList>
    </citation>
    <scope>NUCLEOTIDE SEQUENCE [LARGE SCALE GENOMIC DNA]</scope>
    <source>
        <strain evidence="7 8">SY3-13</strain>
    </source>
</reference>
<dbReference type="InterPro" id="IPR011701">
    <property type="entry name" value="MFS"/>
</dbReference>
<sequence>MTAPSAFRSRLIDGLNQRFFYGWIIVFVGVVGMLVSGAGQSHTFSIFFPLIAADLDLSVTEVAAAFSAATLAGGFLLPLVGRQIDRFGGRPVLLLVILLLGLAAALFSLVGGVATLLMGFAALRLLGQGSTMLGCTNIVSQWFERQRGFAISLIMLGFAASMAIHPPLSEWLVSQVGWREAWIWIGVATWIAMVPLVFFLVESKPEDVGLKPDGGEAEARSGFGPSPVGRADEGLRAREALRTRAFWLIAPGLFSISMLVTALHVFQVSIFLNHGLDPALAARSFPISAVTMALAMPLVGRMLDAMRTERVFAMTLVVMCLSLIAASFVRDLPTAIVYAMIFGLNNAMMLSLFGYLWPRYFGRKHLGSIQGMGQTLGLVAASTGALPFGLAYDMFGTYDGILRVSAIMPLCFAVLILLFLRTPPQLRESGVGAAKN</sequence>
<dbReference type="GO" id="GO:0022857">
    <property type="term" value="F:transmembrane transporter activity"/>
    <property type="evidence" value="ECO:0007669"/>
    <property type="project" value="InterPro"/>
</dbReference>
<dbReference type="RefSeq" id="WP_109793680.1">
    <property type="nucleotide sequence ID" value="NZ_PHIG01000032.1"/>
</dbReference>
<organism evidence="7 8">
    <name type="scientific">Minwuia thermotolerans</name>
    <dbReference type="NCBI Taxonomy" id="2056226"/>
    <lineage>
        <taxon>Bacteria</taxon>
        <taxon>Pseudomonadati</taxon>
        <taxon>Pseudomonadota</taxon>
        <taxon>Alphaproteobacteria</taxon>
        <taxon>Minwuiales</taxon>
        <taxon>Minwuiaceae</taxon>
        <taxon>Minwuia</taxon>
    </lineage>
</organism>
<dbReference type="InterPro" id="IPR020846">
    <property type="entry name" value="MFS_dom"/>
</dbReference>
<keyword evidence="8" id="KW-1185">Reference proteome</keyword>
<dbReference type="SUPFAM" id="SSF103473">
    <property type="entry name" value="MFS general substrate transporter"/>
    <property type="match status" value="1"/>
</dbReference>
<feature type="transmembrane region" description="Helical" evidence="5">
    <location>
        <begin position="148"/>
        <end position="169"/>
    </location>
</feature>
<keyword evidence="3 5" id="KW-0472">Membrane</keyword>
<accession>A0A2M9G1R7</accession>
<evidence type="ECO:0000259" key="6">
    <source>
        <dbReference type="PROSITE" id="PS50850"/>
    </source>
</evidence>
<feature type="transmembrane region" description="Helical" evidence="5">
    <location>
        <begin position="335"/>
        <end position="356"/>
    </location>
</feature>
<gene>
    <name evidence="7" type="ORF">CVT23_11445</name>
</gene>
<evidence type="ECO:0000313" key="8">
    <source>
        <dbReference type="Proteomes" id="UP000229498"/>
    </source>
</evidence>
<evidence type="ECO:0000256" key="3">
    <source>
        <dbReference type="ARBA" id="ARBA00023136"/>
    </source>
</evidence>
<name>A0A2M9G1R7_9PROT</name>
<feature type="region of interest" description="Disordered" evidence="4">
    <location>
        <begin position="211"/>
        <end position="231"/>
    </location>
</feature>
<feature type="transmembrane region" description="Helical" evidence="5">
    <location>
        <begin position="92"/>
        <end position="110"/>
    </location>
</feature>
<dbReference type="Proteomes" id="UP000229498">
    <property type="component" value="Unassembled WGS sequence"/>
</dbReference>
<feature type="transmembrane region" description="Helical" evidence="5">
    <location>
        <begin position="401"/>
        <end position="420"/>
    </location>
</feature>
<evidence type="ECO:0000256" key="1">
    <source>
        <dbReference type="ARBA" id="ARBA00022692"/>
    </source>
</evidence>
<dbReference type="EMBL" id="PHIG01000032">
    <property type="protein sequence ID" value="PJK29655.1"/>
    <property type="molecule type" value="Genomic_DNA"/>
</dbReference>
<dbReference type="Pfam" id="PF07690">
    <property type="entry name" value="MFS_1"/>
    <property type="match status" value="1"/>
</dbReference>
<feature type="transmembrane region" description="Helical" evidence="5">
    <location>
        <begin position="116"/>
        <end position="136"/>
    </location>
</feature>
<evidence type="ECO:0000256" key="2">
    <source>
        <dbReference type="ARBA" id="ARBA00022989"/>
    </source>
</evidence>
<dbReference type="PROSITE" id="PS50850">
    <property type="entry name" value="MFS"/>
    <property type="match status" value="1"/>
</dbReference>
<protein>
    <submittedName>
        <fullName evidence="7">MFS transporter</fullName>
    </submittedName>
</protein>
<feature type="transmembrane region" description="Helical" evidence="5">
    <location>
        <begin position="20"/>
        <end position="39"/>
    </location>
</feature>
<keyword evidence="1 5" id="KW-0812">Transmembrane</keyword>
<dbReference type="PANTHER" id="PTHR11360">
    <property type="entry name" value="MONOCARBOXYLATE TRANSPORTER"/>
    <property type="match status" value="1"/>
</dbReference>
<feature type="transmembrane region" description="Helical" evidence="5">
    <location>
        <begin position="280"/>
        <end position="299"/>
    </location>
</feature>
<feature type="transmembrane region" description="Helical" evidence="5">
    <location>
        <begin position="311"/>
        <end position="329"/>
    </location>
</feature>
<feature type="transmembrane region" description="Helical" evidence="5">
    <location>
        <begin position="376"/>
        <end position="395"/>
    </location>
</feature>
<keyword evidence="2 5" id="KW-1133">Transmembrane helix</keyword>
<evidence type="ECO:0000256" key="4">
    <source>
        <dbReference type="SAM" id="MobiDB-lite"/>
    </source>
</evidence>
<dbReference type="OrthoDB" id="9796632at2"/>